<dbReference type="GO" id="GO:0006235">
    <property type="term" value="P:dTTP biosynthetic process"/>
    <property type="evidence" value="ECO:0007669"/>
    <property type="project" value="UniProtKB-UniRule"/>
</dbReference>
<dbReference type="GO" id="GO:0032259">
    <property type="term" value="P:methylation"/>
    <property type="evidence" value="ECO:0007669"/>
    <property type="project" value="UniProtKB-KW"/>
</dbReference>
<comment type="cofactor">
    <cofactor evidence="1">
        <name>FAD</name>
        <dbReference type="ChEBI" id="CHEBI:57692"/>
    </cofactor>
    <text evidence="1">Binds 4 FAD per tetramer. Each FAD binding site is formed by three monomers.</text>
</comment>
<dbReference type="InterPro" id="IPR036098">
    <property type="entry name" value="Thymidylate_synthase_ThyX_sf"/>
</dbReference>
<dbReference type="Proteomes" id="UP000216312">
    <property type="component" value="Unassembled WGS sequence"/>
</dbReference>
<feature type="binding site" description="in other chain" evidence="1">
    <location>
        <position position="141"/>
    </location>
    <ligand>
        <name>dUMP</name>
        <dbReference type="ChEBI" id="CHEBI:246422"/>
        <note>ligand shared between dimeric partners</note>
    </ligand>
</feature>
<dbReference type="PANTHER" id="PTHR34934">
    <property type="entry name" value="FLAVIN-DEPENDENT THYMIDYLATE SYNTHASE"/>
    <property type="match status" value="1"/>
</dbReference>
<dbReference type="CDD" id="cd20175">
    <property type="entry name" value="ThyX"/>
    <property type="match status" value="1"/>
</dbReference>
<dbReference type="InterPro" id="IPR003669">
    <property type="entry name" value="Thymidylate_synthase_ThyX"/>
</dbReference>
<dbReference type="UniPathway" id="UPA00575"/>
<gene>
    <name evidence="1" type="primary">thyX</name>
    <name evidence="2" type="ORF">CGW93_02410</name>
</gene>
<dbReference type="NCBIfam" id="TIGR02170">
    <property type="entry name" value="thyX"/>
    <property type="match status" value="1"/>
</dbReference>
<comment type="pathway">
    <text evidence="1">Pyrimidine metabolism; dTTP biosynthesis.</text>
</comment>
<sequence length="222" mass="25236">MNVTLLAHTPDPLRVIYTAAKACYSGGKPETIFKTAATRQTMEHVIRKVVERGHHSVLEHVNFTFAISGISRACSHQLVRHRVASYSQQSQRYVEPSAEFVVPRTIREHHKANDMFYKTIEHCMRVYKEMLTLGIPKEDARFVLPNATPTNIVVTMNLRELIHVAGLRLCARAQWEIKFVLALIKKEVKKVDKFLGELLVPRCVSLGYCPEEVSCGLRPKKG</sequence>
<dbReference type="Pfam" id="PF02511">
    <property type="entry name" value="Thy1"/>
    <property type="match status" value="1"/>
</dbReference>
<reference evidence="3" key="1">
    <citation type="submission" date="2017-07" db="EMBL/GenBank/DDBJ databases">
        <title>Novel pathways for hydrocarbon cycling and metabolic interdependencies in hydrothermal sediment communities.</title>
        <authorList>
            <person name="Dombrowski N."/>
            <person name="Seitz K."/>
            <person name="Teske A."/>
            <person name="Baker B."/>
        </authorList>
    </citation>
    <scope>NUCLEOTIDE SEQUENCE [LARGE SCALE GENOMIC DNA]</scope>
</reference>
<feature type="binding site" evidence="1">
    <location>
        <begin position="80"/>
        <end position="82"/>
    </location>
    <ligand>
        <name>FAD</name>
        <dbReference type="ChEBI" id="CHEBI:57692"/>
        <note>ligand shared between neighboring subunits</note>
    </ligand>
</feature>
<feature type="binding site" evidence="1">
    <location>
        <position position="163"/>
    </location>
    <ligand>
        <name>FAD</name>
        <dbReference type="ChEBI" id="CHEBI:57692"/>
        <note>ligand shared between neighboring subunits</note>
    </ligand>
</feature>
<comment type="caution">
    <text evidence="2">The sequence shown here is derived from an EMBL/GenBank/DDBJ whole genome shotgun (WGS) entry which is preliminary data.</text>
</comment>
<dbReference type="GO" id="GO:0006231">
    <property type="term" value="P:dTMP biosynthetic process"/>
    <property type="evidence" value="ECO:0007669"/>
    <property type="project" value="UniProtKB-UniRule"/>
</dbReference>
<organism evidence="2 3">
    <name type="scientific">candidate division WOR-3 bacterium 4484_18</name>
    <dbReference type="NCBI Taxonomy" id="2020626"/>
    <lineage>
        <taxon>Bacteria</taxon>
        <taxon>Bacteria division WOR-3</taxon>
    </lineage>
</organism>
<dbReference type="PANTHER" id="PTHR34934:SF1">
    <property type="entry name" value="FLAVIN-DEPENDENT THYMIDYLATE SYNTHASE"/>
    <property type="match status" value="1"/>
</dbReference>
<dbReference type="HAMAP" id="MF_01408">
    <property type="entry name" value="ThyX"/>
    <property type="match status" value="1"/>
</dbReference>
<evidence type="ECO:0000313" key="3">
    <source>
        <dbReference type="Proteomes" id="UP000216312"/>
    </source>
</evidence>
<accession>A0A257LTW4</accession>
<keyword evidence="1" id="KW-0285">Flavoprotein</keyword>
<feature type="binding site" evidence="1">
    <location>
        <position position="168"/>
    </location>
    <ligand>
        <name>dUMP</name>
        <dbReference type="ChEBI" id="CHEBI:246422"/>
        <note>ligand shared between dimeric partners</note>
    </ligand>
</feature>
<protein>
    <recommendedName>
        <fullName evidence="1">Flavin-dependent thymidylate synthase</fullName>
        <shortName evidence="1">FDTS</shortName>
        <ecNumber evidence="1">2.1.1.148</ecNumber>
    </recommendedName>
    <alternativeName>
        <fullName evidence="1">FAD-dependent thymidylate synthase</fullName>
    </alternativeName>
    <alternativeName>
        <fullName evidence="1">Thymidylate synthase ThyX</fullName>
        <shortName evidence="1">TS</shortName>
        <shortName evidence="1">TSase</shortName>
    </alternativeName>
</protein>
<feature type="binding site" description="in other chain" evidence="1">
    <location>
        <begin position="88"/>
        <end position="92"/>
    </location>
    <ligand>
        <name>dUMP</name>
        <dbReference type="ChEBI" id="CHEBI:246422"/>
        <note>ligand shared between dimeric partners</note>
    </ligand>
</feature>
<keyword evidence="1" id="KW-0489">Methyltransferase</keyword>
<keyword evidence="1" id="KW-0808">Transferase</keyword>
<dbReference type="EC" id="2.1.1.148" evidence="1"/>
<feature type="binding site" evidence="1">
    <location>
        <begin position="77"/>
        <end position="80"/>
    </location>
    <ligand>
        <name>dUMP</name>
        <dbReference type="ChEBI" id="CHEBI:246422"/>
        <note>ligand shared between dimeric partners</note>
    </ligand>
</feature>
<proteinExistence type="inferred from homology"/>
<dbReference type="AlphaFoldDB" id="A0A257LTW4"/>
<feature type="binding site" evidence="1">
    <location>
        <position position="56"/>
    </location>
    <ligand>
        <name>FAD</name>
        <dbReference type="ChEBI" id="CHEBI:57692"/>
        <note>ligand shared between neighboring subunits</note>
    </ligand>
</feature>
<evidence type="ECO:0000313" key="2">
    <source>
        <dbReference type="EMBL" id="OYV03115.1"/>
    </source>
</evidence>
<dbReference type="GO" id="GO:0050660">
    <property type="term" value="F:flavin adenine dinucleotide binding"/>
    <property type="evidence" value="ECO:0007669"/>
    <property type="project" value="UniProtKB-UniRule"/>
</dbReference>
<name>A0A257LTW4_UNCW3</name>
<comment type="subunit">
    <text evidence="1">Homotetramer.</text>
</comment>
<keyword evidence="1" id="KW-0545">Nucleotide biosynthesis</keyword>
<keyword evidence="1" id="KW-0274">FAD</keyword>
<dbReference type="PROSITE" id="PS51331">
    <property type="entry name" value="THYX"/>
    <property type="match status" value="1"/>
</dbReference>
<evidence type="ECO:0000256" key="1">
    <source>
        <dbReference type="HAMAP-Rule" id="MF_01408"/>
    </source>
</evidence>
<feature type="active site" description="Involved in ionization of N3 of dUMP, leading to its activation" evidence="1">
    <location>
        <position position="168"/>
    </location>
</feature>
<comment type="function">
    <text evidence="1">Catalyzes the reductive methylation of 2'-deoxyuridine-5'-monophosphate (dUMP) to 2'-deoxythymidine-5'-monophosphate (dTMP) while utilizing 5,10-methylenetetrahydrofolate (mTHF) as the methyl donor, and NADPH and FADH(2) as the reductant.</text>
</comment>
<dbReference type="GO" id="GO:0050797">
    <property type="term" value="F:thymidylate synthase (FAD) activity"/>
    <property type="evidence" value="ECO:0007669"/>
    <property type="project" value="UniProtKB-UniRule"/>
</dbReference>
<dbReference type="GO" id="GO:0070402">
    <property type="term" value="F:NADPH binding"/>
    <property type="evidence" value="ECO:0007669"/>
    <property type="project" value="TreeGrafter"/>
</dbReference>
<keyword evidence="1" id="KW-0521">NADP</keyword>
<dbReference type="Gene3D" id="3.30.1360.170">
    <property type="match status" value="1"/>
</dbReference>
<dbReference type="GO" id="GO:0004799">
    <property type="term" value="F:thymidylate synthase activity"/>
    <property type="evidence" value="ECO:0007669"/>
    <property type="project" value="TreeGrafter"/>
</dbReference>
<comment type="catalytic activity">
    <reaction evidence="1">
        <text>dUMP + (6R)-5,10-methylene-5,6,7,8-tetrahydrofolate + NADPH + H(+) = dTMP + (6S)-5,6,7,8-tetrahydrofolate + NADP(+)</text>
        <dbReference type="Rhea" id="RHEA:29043"/>
        <dbReference type="ChEBI" id="CHEBI:15378"/>
        <dbReference type="ChEBI" id="CHEBI:15636"/>
        <dbReference type="ChEBI" id="CHEBI:57453"/>
        <dbReference type="ChEBI" id="CHEBI:57783"/>
        <dbReference type="ChEBI" id="CHEBI:58349"/>
        <dbReference type="ChEBI" id="CHEBI:63528"/>
        <dbReference type="ChEBI" id="CHEBI:246422"/>
        <dbReference type="EC" id="2.1.1.148"/>
    </reaction>
</comment>
<dbReference type="EMBL" id="NMUJ01000022">
    <property type="protein sequence ID" value="OYV03115.1"/>
    <property type="molecule type" value="Genomic_DNA"/>
</dbReference>
<dbReference type="SUPFAM" id="SSF69796">
    <property type="entry name" value="Thymidylate synthase-complementing protein Thy1"/>
    <property type="match status" value="1"/>
</dbReference>
<feature type="binding site" evidence="1">
    <location>
        <begin position="157"/>
        <end position="159"/>
    </location>
    <ligand>
        <name>FAD</name>
        <dbReference type="ChEBI" id="CHEBI:57692"/>
        <note>ligand shared between neighboring subunits</note>
    </ligand>
</feature>
<feature type="binding site" evidence="1">
    <location>
        <position position="88"/>
    </location>
    <ligand>
        <name>FAD</name>
        <dbReference type="ChEBI" id="CHEBI:57692"/>
        <note>ligand shared between neighboring subunits</note>
    </ligand>
</feature>
<comment type="similarity">
    <text evidence="1">Belongs to the thymidylate synthase ThyX family.</text>
</comment>